<organism evidence="2">
    <name type="scientific">Rhizopus microsporus var. microsporus</name>
    <dbReference type="NCBI Taxonomy" id="86635"/>
    <lineage>
        <taxon>Eukaryota</taxon>
        <taxon>Fungi</taxon>
        <taxon>Fungi incertae sedis</taxon>
        <taxon>Mucoromycota</taxon>
        <taxon>Mucoromycotina</taxon>
        <taxon>Mucoromycetes</taxon>
        <taxon>Mucorales</taxon>
        <taxon>Mucorineae</taxon>
        <taxon>Rhizopodaceae</taxon>
        <taxon>Rhizopus</taxon>
    </lineage>
</organism>
<proteinExistence type="predicted"/>
<reference evidence="2" key="1">
    <citation type="journal article" date="2016" name="Proc. Natl. Acad. Sci. U.S.A.">
        <title>Lipid metabolic changes in an early divergent fungus govern the establishment of a mutualistic symbiosis with endobacteria.</title>
        <authorList>
            <person name="Lastovetsky O.A."/>
            <person name="Gaspar M.L."/>
            <person name="Mondo S.J."/>
            <person name="LaButti K.M."/>
            <person name="Sandor L."/>
            <person name="Grigoriev I.V."/>
            <person name="Henry S.A."/>
            <person name="Pawlowska T.E."/>
        </authorList>
    </citation>
    <scope>NUCLEOTIDE SEQUENCE [LARGE SCALE GENOMIC DNA]</scope>
    <source>
        <strain evidence="2">ATCC 52814</strain>
    </source>
</reference>
<sequence length="104" mass="12073">MSTILEKARRLAVYCLATGKELDRDFKGQSTKTLRLPDRLKYLKDDDEDCNKDLFFSPEVIEKIQKTRFVEPVVKRSRYSSTPHVGFNGRGHFNGGNFRERSSE</sequence>
<evidence type="ECO:0000313" key="2">
    <source>
        <dbReference type="EMBL" id="ORE04685.1"/>
    </source>
</evidence>
<accession>A0A1X0QY71</accession>
<dbReference type="AlphaFoldDB" id="A0A1X0QY71"/>
<evidence type="ECO:0000256" key="1">
    <source>
        <dbReference type="SAM" id="MobiDB-lite"/>
    </source>
</evidence>
<gene>
    <name evidence="2" type="ORF">BCV72DRAFT_312321</name>
</gene>
<dbReference type="Proteomes" id="UP000242414">
    <property type="component" value="Unassembled WGS sequence"/>
</dbReference>
<dbReference type="EMBL" id="KV921964">
    <property type="protein sequence ID" value="ORE04685.1"/>
    <property type="molecule type" value="Genomic_DNA"/>
</dbReference>
<name>A0A1X0QY71_RHIZD</name>
<dbReference type="OrthoDB" id="2267579at2759"/>
<feature type="region of interest" description="Disordered" evidence="1">
    <location>
        <begin position="85"/>
        <end position="104"/>
    </location>
</feature>
<protein>
    <submittedName>
        <fullName evidence="2">Uncharacterized protein</fullName>
    </submittedName>
</protein>
<dbReference type="VEuPathDB" id="FungiDB:BCV72DRAFT_312321"/>